<evidence type="ECO:0000313" key="3">
    <source>
        <dbReference type="Proteomes" id="UP000593765"/>
    </source>
</evidence>
<organism evidence="2 3">
    <name type="scientific">Humisphaera borealis</name>
    <dbReference type="NCBI Taxonomy" id="2807512"/>
    <lineage>
        <taxon>Bacteria</taxon>
        <taxon>Pseudomonadati</taxon>
        <taxon>Planctomycetota</taxon>
        <taxon>Phycisphaerae</taxon>
        <taxon>Tepidisphaerales</taxon>
        <taxon>Tepidisphaeraceae</taxon>
        <taxon>Humisphaera</taxon>
    </lineage>
</organism>
<sequence>MRSRTANLKHFPLATVVVACISALLSAAAPGDDTKSANGRDDAAWLKSKAKLVFHDEFDREEDGNGLKAIGNGWESATADRVPKIKQADLDGGVLKISSATKEAGHAIHVHHEAGFANGGATIRFRFPGLSKDEALTMGFVDREVKGVWAGHLCYARLSKTGINLIDQKTGVSDLAIRARREEFAKRKEKPPAELDALLKSKEKTVPWKADNEWHDLTLVTEGDEMRLSIDGKLVISHRSEGFAHPTKRWLSFLAPSTVWIDDVKVWSVVSGQ</sequence>
<dbReference type="RefSeq" id="WP_206292639.1">
    <property type="nucleotide sequence ID" value="NZ_CP063458.1"/>
</dbReference>
<feature type="signal peptide" evidence="1">
    <location>
        <begin position="1"/>
        <end position="28"/>
    </location>
</feature>
<dbReference type="AlphaFoldDB" id="A0A7M2WYI5"/>
<evidence type="ECO:0000256" key="1">
    <source>
        <dbReference type="SAM" id="SignalP"/>
    </source>
</evidence>
<feature type="chain" id="PRO_5034771863" description="3-keto-disaccharide hydrolase domain-containing protein" evidence="1">
    <location>
        <begin position="29"/>
        <end position="273"/>
    </location>
</feature>
<proteinExistence type="predicted"/>
<gene>
    <name evidence="2" type="ORF">IPV69_25940</name>
</gene>
<dbReference type="PROSITE" id="PS51257">
    <property type="entry name" value="PROKAR_LIPOPROTEIN"/>
    <property type="match status" value="1"/>
</dbReference>
<reference evidence="2 3" key="1">
    <citation type="submission" date="2020-10" db="EMBL/GenBank/DDBJ databases">
        <title>Wide distribution of Phycisphaera-like planctomycetes from WD2101 soil group in peatlands and genome analysis of the first cultivated representative.</title>
        <authorList>
            <person name="Dedysh S.N."/>
            <person name="Beletsky A.V."/>
            <person name="Ivanova A."/>
            <person name="Kulichevskaya I.S."/>
            <person name="Suzina N.E."/>
            <person name="Philippov D.A."/>
            <person name="Rakitin A.L."/>
            <person name="Mardanov A.V."/>
            <person name="Ravin N.V."/>
        </authorList>
    </citation>
    <scope>NUCLEOTIDE SEQUENCE [LARGE SCALE GENOMIC DNA]</scope>
    <source>
        <strain evidence="2 3">M1803</strain>
    </source>
</reference>
<dbReference type="KEGG" id="hbs:IPV69_25940"/>
<dbReference type="Proteomes" id="UP000593765">
    <property type="component" value="Chromosome"/>
</dbReference>
<name>A0A7M2WYI5_9BACT</name>
<dbReference type="SUPFAM" id="SSF49899">
    <property type="entry name" value="Concanavalin A-like lectins/glucanases"/>
    <property type="match status" value="1"/>
</dbReference>
<evidence type="ECO:0008006" key="4">
    <source>
        <dbReference type="Google" id="ProtNLM"/>
    </source>
</evidence>
<protein>
    <recommendedName>
        <fullName evidence="4">3-keto-disaccharide hydrolase domain-containing protein</fullName>
    </recommendedName>
</protein>
<keyword evidence="3" id="KW-1185">Reference proteome</keyword>
<accession>A0A7M2WYI5</accession>
<dbReference type="InterPro" id="IPR013320">
    <property type="entry name" value="ConA-like_dom_sf"/>
</dbReference>
<evidence type="ECO:0000313" key="2">
    <source>
        <dbReference type="EMBL" id="QOV89590.1"/>
    </source>
</evidence>
<keyword evidence="1" id="KW-0732">Signal</keyword>
<dbReference type="EMBL" id="CP063458">
    <property type="protein sequence ID" value="QOV89590.1"/>
    <property type="molecule type" value="Genomic_DNA"/>
</dbReference>
<dbReference type="Gene3D" id="2.60.120.560">
    <property type="entry name" value="Exo-inulinase, domain 1"/>
    <property type="match status" value="1"/>
</dbReference>